<feature type="active site" evidence="9">
    <location>
        <position position="254"/>
    </location>
</feature>
<keyword evidence="2 9" id="KW-0963">Cytoplasm</keyword>
<evidence type="ECO:0000256" key="2">
    <source>
        <dbReference type="ARBA" id="ARBA00022490"/>
    </source>
</evidence>
<feature type="domain" description="Tyr recombinase" evidence="10">
    <location>
        <begin position="119"/>
        <end position="299"/>
    </location>
</feature>
<dbReference type="InterPro" id="IPR023009">
    <property type="entry name" value="Tyrosine_recombinase_XerC/XerD"/>
</dbReference>
<dbReference type="InterPro" id="IPR010998">
    <property type="entry name" value="Integrase_recombinase_N"/>
</dbReference>
<keyword evidence="5 9" id="KW-0229">DNA integration</keyword>
<keyword evidence="7 9" id="KW-0233">DNA recombination</keyword>
<feature type="active site" description="O-(3'-phospho-DNA)-tyrosine intermediate" evidence="9">
    <location>
        <position position="286"/>
    </location>
</feature>
<evidence type="ECO:0000256" key="1">
    <source>
        <dbReference type="ARBA" id="ARBA00004496"/>
    </source>
</evidence>
<dbReference type="PROSITE" id="PS51898">
    <property type="entry name" value="TYR_RECOMBINASE"/>
    <property type="match status" value="1"/>
</dbReference>
<evidence type="ECO:0000256" key="3">
    <source>
        <dbReference type="ARBA" id="ARBA00022618"/>
    </source>
</evidence>
<keyword evidence="6 9" id="KW-0238">DNA-binding</keyword>
<keyword evidence="4 9" id="KW-0159">Chromosome partition</keyword>
<dbReference type="Gene3D" id="1.10.150.130">
    <property type="match status" value="1"/>
</dbReference>
<reference evidence="12 13" key="1">
    <citation type="submission" date="2018-08" db="EMBL/GenBank/DDBJ databases">
        <title>A genome reference for cultivated species of the human gut microbiota.</title>
        <authorList>
            <person name="Zou Y."/>
            <person name="Xue W."/>
            <person name="Luo G."/>
        </authorList>
    </citation>
    <scope>NUCLEOTIDE SEQUENCE [LARGE SCALE GENOMIC DNA]</scope>
    <source>
        <strain evidence="12 13">AF35-6BH</strain>
    </source>
</reference>
<evidence type="ECO:0000259" key="11">
    <source>
        <dbReference type="PROSITE" id="PS51900"/>
    </source>
</evidence>
<dbReference type="InterPro" id="IPR013762">
    <property type="entry name" value="Integrase-like_cat_sf"/>
</dbReference>
<comment type="function">
    <text evidence="9">Site-specific tyrosine recombinase, which acts by catalyzing the cutting and rejoining of the recombining DNA molecules. The XerC-XerD complex is essential to convert dimers of the bacterial chromosome into monomers to permit their segregation at cell division. It also contributes to the segregational stability of plasmids.</text>
</comment>
<sequence>MKLTDACQDYLHYIQAIDRKAEATIASYTNDLRQYVQYMQTCKIEEVENIDYSHVQDFLEYLRQDHYDEKGQCIHKKKSSASINHMITSLHVFHRYLSMTYPKLLNPVQNIRTKKAVQHLPVYFNMQDIERLLDSFRDSDAEIMDKAIVELLYGCGLRVSECCSLMLQQVYLEQGFLRVIGKGNKERMVPMHARCKKALENYLTKVRKQRYARSNFVFINAKGQEITRQYIHVMIKKRLLALGLDERLSAHSFRHSFASHLLDGGADLRVVQELLGHSDISTTQIYTHVQNKRLQSVYTSFHPRAKKHKED</sequence>
<evidence type="ECO:0000256" key="8">
    <source>
        <dbReference type="ARBA" id="ARBA00023306"/>
    </source>
</evidence>
<organism evidence="12 13">
    <name type="scientific">Amedibacillus dolichus</name>
    <dbReference type="NCBI Taxonomy" id="31971"/>
    <lineage>
        <taxon>Bacteria</taxon>
        <taxon>Bacillati</taxon>
        <taxon>Bacillota</taxon>
        <taxon>Erysipelotrichia</taxon>
        <taxon>Erysipelotrichales</taxon>
        <taxon>Erysipelotrichaceae</taxon>
        <taxon>Amedibacillus</taxon>
    </lineage>
</organism>
<dbReference type="GO" id="GO:0005737">
    <property type="term" value="C:cytoplasm"/>
    <property type="evidence" value="ECO:0007669"/>
    <property type="project" value="UniProtKB-SubCell"/>
</dbReference>
<evidence type="ECO:0000256" key="6">
    <source>
        <dbReference type="ARBA" id="ARBA00023125"/>
    </source>
</evidence>
<feature type="active site" evidence="9">
    <location>
        <position position="251"/>
    </location>
</feature>
<dbReference type="GO" id="GO:0006313">
    <property type="term" value="P:DNA transposition"/>
    <property type="evidence" value="ECO:0007669"/>
    <property type="project" value="UniProtKB-UniRule"/>
</dbReference>
<name>A0A415P9Z3_9FIRM</name>
<feature type="active site" evidence="9">
    <location>
        <position position="182"/>
    </location>
</feature>
<evidence type="ECO:0000256" key="5">
    <source>
        <dbReference type="ARBA" id="ARBA00022908"/>
    </source>
</evidence>
<proteinExistence type="inferred from homology"/>
<feature type="active site" evidence="9">
    <location>
        <position position="277"/>
    </location>
</feature>
<dbReference type="Proteomes" id="UP000284868">
    <property type="component" value="Unassembled WGS sequence"/>
</dbReference>
<protein>
    <recommendedName>
        <fullName evidence="9">Tyrosine recombinase XerC</fullName>
    </recommendedName>
</protein>
<evidence type="ECO:0000313" key="12">
    <source>
        <dbReference type="EMBL" id="RHM09487.1"/>
    </source>
</evidence>
<dbReference type="GO" id="GO:0051301">
    <property type="term" value="P:cell division"/>
    <property type="evidence" value="ECO:0007669"/>
    <property type="project" value="UniProtKB-KW"/>
</dbReference>
<keyword evidence="8 9" id="KW-0131">Cell cycle</keyword>
<dbReference type="Pfam" id="PF00589">
    <property type="entry name" value="Phage_integrase"/>
    <property type="match status" value="1"/>
</dbReference>
<dbReference type="PROSITE" id="PS51900">
    <property type="entry name" value="CB"/>
    <property type="match status" value="1"/>
</dbReference>
<accession>A0A415P9Z3</accession>
<dbReference type="InterPro" id="IPR011010">
    <property type="entry name" value="DNA_brk_join_enz"/>
</dbReference>
<comment type="subunit">
    <text evidence="9">Forms a cyclic heterotetrameric complex composed of two molecules of XerC and two molecules of XerD.</text>
</comment>
<comment type="caution">
    <text evidence="12">The sequence shown here is derived from an EMBL/GenBank/DDBJ whole genome shotgun (WGS) entry which is preliminary data.</text>
</comment>
<feature type="active site" evidence="9">
    <location>
        <position position="158"/>
    </location>
</feature>
<evidence type="ECO:0000256" key="4">
    <source>
        <dbReference type="ARBA" id="ARBA00022829"/>
    </source>
</evidence>
<keyword evidence="3 9" id="KW-0132">Cell division</keyword>
<dbReference type="OrthoDB" id="283809at2"/>
<evidence type="ECO:0000256" key="7">
    <source>
        <dbReference type="ARBA" id="ARBA00023172"/>
    </source>
</evidence>
<keyword evidence="13" id="KW-1185">Reference proteome</keyword>
<dbReference type="AlphaFoldDB" id="A0A415P9Z3"/>
<comment type="similarity">
    <text evidence="9">Belongs to the 'phage' integrase family. XerC subfamily.</text>
</comment>
<dbReference type="PANTHER" id="PTHR30349">
    <property type="entry name" value="PHAGE INTEGRASE-RELATED"/>
    <property type="match status" value="1"/>
</dbReference>
<dbReference type="InterPro" id="IPR050090">
    <property type="entry name" value="Tyrosine_recombinase_XerCD"/>
</dbReference>
<dbReference type="InterPro" id="IPR004107">
    <property type="entry name" value="Integrase_SAM-like_N"/>
</dbReference>
<dbReference type="EMBL" id="QRPK01000037">
    <property type="protein sequence ID" value="RHM09487.1"/>
    <property type="molecule type" value="Genomic_DNA"/>
</dbReference>
<dbReference type="GO" id="GO:0009037">
    <property type="term" value="F:tyrosine-based site-specific recombinase activity"/>
    <property type="evidence" value="ECO:0007669"/>
    <property type="project" value="UniProtKB-UniRule"/>
</dbReference>
<evidence type="ECO:0000256" key="9">
    <source>
        <dbReference type="HAMAP-Rule" id="MF_01808"/>
    </source>
</evidence>
<feature type="domain" description="Core-binding (CB)" evidence="11">
    <location>
        <begin position="1"/>
        <end position="98"/>
    </location>
</feature>
<dbReference type="Pfam" id="PF02899">
    <property type="entry name" value="Phage_int_SAM_1"/>
    <property type="match status" value="1"/>
</dbReference>
<evidence type="ECO:0000259" key="10">
    <source>
        <dbReference type="PROSITE" id="PS51898"/>
    </source>
</evidence>
<comment type="subcellular location">
    <subcellularLocation>
        <location evidence="1 9">Cytoplasm</location>
    </subcellularLocation>
</comment>
<dbReference type="GO" id="GO:0007059">
    <property type="term" value="P:chromosome segregation"/>
    <property type="evidence" value="ECO:0007669"/>
    <property type="project" value="UniProtKB-UniRule"/>
</dbReference>
<dbReference type="PANTHER" id="PTHR30349:SF41">
    <property type="entry name" value="INTEGRASE_RECOMBINASE PROTEIN MJ0367-RELATED"/>
    <property type="match status" value="1"/>
</dbReference>
<dbReference type="GO" id="GO:0003677">
    <property type="term" value="F:DNA binding"/>
    <property type="evidence" value="ECO:0007669"/>
    <property type="project" value="UniProtKB-UniRule"/>
</dbReference>
<evidence type="ECO:0000313" key="13">
    <source>
        <dbReference type="Proteomes" id="UP000284868"/>
    </source>
</evidence>
<dbReference type="CDD" id="cd00798">
    <property type="entry name" value="INT_XerDC_C"/>
    <property type="match status" value="1"/>
</dbReference>
<gene>
    <name evidence="9" type="primary">xerC</name>
    <name evidence="12" type="ORF">DWZ83_07285</name>
</gene>
<dbReference type="RefSeq" id="WP_022420639.1">
    <property type="nucleotide sequence ID" value="NZ_CAJKGD010000002.1"/>
</dbReference>
<dbReference type="InterPro" id="IPR044068">
    <property type="entry name" value="CB"/>
</dbReference>
<dbReference type="NCBIfam" id="NF001399">
    <property type="entry name" value="PRK00283.1"/>
    <property type="match status" value="1"/>
</dbReference>
<dbReference type="InterPro" id="IPR002104">
    <property type="entry name" value="Integrase_catalytic"/>
</dbReference>
<dbReference type="HAMAP" id="MF_01808">
    <property type="entry name" value="Recomb_XerC_XerD"/>
    <property type="match status" value="1"/>
</dbReference>
<dbReference type="SUPFAM" id="SSF56349">
    <property type="entry name" value="DNA breaking-rejoining enzymes"/>
    <property type="match status" value="1"/>
</dbReference>
<dbReference type="Gene3D" id="1.10.443.10">
    <property type="entry name" value="Intergrase catalytic core"/>
    <property type="match status" value="1"/>
</dbReference>